<accession>A0ABQ4KCD8</accession>
<dbReference type="CDD" id="cd07377">
    <property type="entry name" value="WHTH_GntR"/>
    <property type="match status" value="1"/>
</dbReference>
<organism evidence="5 6">
    <name type="scientific">Siminovitchia fordii</name>
    <dbReference type="NCBI Taxonomy" id="254759"/>
    <lineage>
        <taxon>Bacteria</taxon>
        <taxon>Bacillati</taxon>
        <taxon>Bacillota</taxon>
        <taxon>Bacilli</taxon>
        <taxon>Bacillales</taxon>
        <taxon>Bacillaceae</taxon>
        <taxon>Siminovitchia</taxon>
    </lineage>
</organism>
<dbReference type="SUPFAM" id="SSF46785">
    <property type="entry name" value="Winged helix' DNA-binding domain"/>
    <property type="match status" value="1"/>
</dbReference>
<dbReference type="Gene3D" id="3.40.1410.10">
    <property type="entry name" value="Chorismate lyase-like"/>
    <property type="match status" value="1"/>
</dbReference>
<dbReference type="SMART" id="SM00345">
    <property type="entry name" value="HTH_GNTR"/>
    <property type="match status" value="1"/>
</dbReference>
<keyword evidence="3" id="KW-0804">Transcription</keyword>
<dbReference type="InterPro" id="IPR028978">
    <property type="entry name" value="Chorismate_lyase_/UTRA_dom_sf"/>
</dbReference>
<feature type="domain" description="HTH gntR-type" evidence="4">
    <location>
        <begin position="8"/>
        <end position="76"/>
    </location>
</feature>
<evidence type="ECO:0000313" key="5">
    <source>
        <dbReference type="EMBL" id="GIN23367.1"/>
    </source>
</evidence>
<dbReference type="EMBL" id="BOQT01000032">
    <property type="protein sequence ID" value="GIN23367.1"/>
    <property type="molecule type" value="Genomic_DNA"/>
</dbReference>
<sequence length="242" mass="28011">MNNLFNKKPIYKVIYDTIAEKIYNSAYKVGDTLPSESELEKMFQASRTPVRQALNKLESDGLIYRSQGKGSFVANYKPIGHWITMTGFNHIYTKDWKKISARTIEVTKKTSPYYASLLKINSNEEMIHLKRIRTDQGEPVIYLEHFLHPDLSIEMFQKDPSFISIDQLLKDEKGIEFTTIKEQLEAVSADVQLAEQLKIEEGQPILKSTRISYANKSNPVDVTIIYLRSEKWKYAIEFNKGM</sequence>
<reference evidence="5 6" key="1">
    <citation type="submission" date="2021-03" db="EMBL/GenBank/DDBJ databases">
        <title>Antimicrobial resistance genes in bacteria isolated from Japanese honey, and their potential for conferring macrolide and lincosamide resistance in the American foulbrood pathogen Paenibacillus larvae.</title>
        <authorList>
            <person name="Okamoto M."/>
            <person name="Kumagai M."/>
            <person name="Kanamori H."/>
            <person name="Takamatsu D."/>
        </authorList>
    </citation>
    <scope>NUCLEOTIDE SEQUENCE [LARGE SCALE GENOMIC DNA]</scope>
    <source>
        <strain evidence="5 6">J1TS3</strain>
    </source>
</reference>
<gene>
    <name evidence="5" type="ORF">J1TS3_45010</name>
</gene>
<dbReference type="PRINTS" id="PR00035">
    <property type="entry name" value="HTHGNTR"/>
</dbReference>
<dbReference type="InterPro" id="IPR036390">
    <property type="entry name" value="WH_DNA-bd_sf"/>
</dbReference>
<evidence type="ECO:0000256" key="1">
    <source>
        <dbReference type="ARBA" id="ARBA00023015"/>
    </source>
</evidence>
<dbReference type="Pfam" id="PF00392">
    <property type="entry name" value="GntR"/>
    <property type="match status" value="1"/>
</dbReference>
<dbReference type="Pfam" id="PF07702">
    <property type="entry name" value="UTRA"/>
    <property type="match status" value="1"/>
</dbReference>
<dbReference type="SUPFAM" id="SSF64288">
    <property type="entry name" value="Chorismate lyase-like"/>
    <property type="match status" value="1"/>
</dbReference>
<dbReference type="InterPro" id="IPR050679">
    <property type="entry name" value="Bact_HTH_transcr_reg"/>
</dbReference>
<keyword evidence="2" id="KW-0238">DNA-binding</keyword>
<dbReference type="PANTHER" id="PTHR44846">
    <property type="entry name" value="MANNOSYL-D-GLYCERATE TRANSPORT/METABOLISM SYSTEM REPRESSOR MNGR-RELATED"/>
    <property type="match status" value="1"/>
</dbReference>
<comment type="caution">
    <text evidence="5">The sequence shown here is derived from an EMBL/GenBank/DDBJ whole genome shotgun (WGS) entry which is preliminary data.</text>
</comment>
<dbReference type="Gene3D" id="1.10.10.10">
    <property type="entry name" value="Winged helix-like DNA-binding domain superfamily/Winged helix DNA-binding domain"/>
    <property type="match status" value="1"/>
</dbReference>
<keyword evidence="1" id="KW-0805">Transcription regulation</keyword>
<evidence type="ECO:0000256" key="2">
    <source>
        <dbReference type="ARBA" id="ARBA00023125"/>
    </source>
</evidence>
<dbReference type="InterPro" id="IPR000524">
    <property type="entry name" value="Tscrpt_reg_HTH_GntR"/>
</dbReference>
<dbReference type="InterPro" id="IPR011663">
    <property type="entry name" value="UTRA"/>
</dbReference>
<evidence type="ECO:0000313" key="6">
    <source>
        <dbReference type="Proteomes" id="UP000680279"/>
    </source>
</evidence>
<dbReference type="Proteomes" id="UP000680279">
    <property type="component" value="Unassembled WGS sequence"/>
</dbReference>
<protein>
    <submittedName>
        <fullName evidence="5">Transcriptional regulator</fullName>
    </submittedName>
</protein>
<dbReference type="PANTHER" id="PTHR44846:SF1">
    <property type="entry name" value="MANNOSYL-D-GLYCERATE TRANSPORT_METABOLISM SYSTEM REPRESSOR MNGR-RELATED"/>
    <property type="match status" value="1"/>
</dbReference>
<keyword evidence="6" id="KW-1185">Reference proteome</keyword>
<proteinExistence type="predicted"/>
<dbReference type="PROSITE" id="PS50949">
    <property type="entry name" value="HTH_GNTR"/>
    <property type="match status" value="1"/>
</dbReference>
<dbReference type="SMART" id="SM00866">
    <property type="entry name" value="UTRA"/>
    <property type="match status" value="1"/>
</dbReference>
<name>A0ABQ4KCD8_9BACI</name>
<dbReference type="InterPro" id="IPR036388">
    <property type="entry name" value="WH-like_DNA-bd_sf"/>
</dbReference>
<evidence type="ECO:0000256" key="3">
    <source>
        <dbReference type="ARBA" id="ARBA00023163"/>
    </source>
</evidence>
<dbReference type="RefSeq" id="WP_212963984.1">
    <property type="nucleotide sequence ID" value="NZ_BOQT01000032.1"/>
</dbReference>
<evidence type="ECO:0000259" key="4">
    <source>
        <dbReference type="PROSITE" id="PS50949"/>
    </source>
</evidence>